<evidence type="ECO:0000313" key="2">
    <source>
        <dbReference type="Proteomes" id="UP000247586"/>
    </source>
</evidence>
<dbReference type="EMBL" id="CP029287">
    <property type="protein sequence ID" value="AWR98820.1"/>
    <property type="molecule type" value="Genomic_DNA"/>
</dbReference>
<evidence type="ECO:0000313" key="1">
    <source>
        <dbReference type="EMBL" id="AWR98820.1"/>
    </source>
</evidence>
<sequence>MTSLKGHEKIKGEATALPFFSNERNLLECLPGIKRIEGKKFVIEARIGPLRAELSGEVKEYVVNGNKISNLLQVDGPGLTVLIRTNLSVMGDSLDWDVDYSMEGSLAKALATTVGKQAEEVSRQIIQCTPVVFHQLSSSR</sequence>
<dbReference type="RefSeq" id="WP_110368871.1">
    <property type="nucleotide sequence ID" value="NZ_CP029287.2"/>
</dbReference>
<organism evidence="1 2">
    <name type="scientific">Metallosphaera hakonensis JCM 8857 = DSM 7519</name>
    <dbReference type="NCBI Taxonomy" id="1293036"/>
    <lineage>
        <taxon>Archaea</taxon>
        <taxon>Thermoproteota</taxon>
        <taxon>Thermoprotei</taxon>
        <taxon>Sulfolobales</taxon>
        <taxon>Sulfolobaceae</taxon>
        <taxon>Metallosphaera</taxon>
    </lineage>
</organism>
<gene>
    <name evidence="1" type="ORF">DFR87_02950</name>
</gene>
<dbReference type="OrthoDB" id="34326at2157"/>
<proteinExistence type="predicted"/>
<protein>
    <submittedName>
        <fullName evidence="1">Carbon monoxide dehydrogenase</fullName>
    </submittedName>
</protein>
<dbReference type="Proteomes" id="UP000247586">
    <property type="component" value="Chromosome"/>
</dbReference>
<dbReference type="AlphaFoldDB" id="A0A2U9IS06"/>
<keyword evidence="2" id="KW-1185">Reference proteome</keyword>
<dbReference type="Pfam" id="PF06240">
    <property type="entry name" value="COXG"/>
    <property type="match status" value="1"/>
</dbReference>
<reference evidence="1 2" key="1">
    <citation type="submission" date="2018-05" db="EMBL/GenBank/DDBJ databases">
        <title>Complete Genome Sequences of Extremely Thermoacidophilic, Metal-Mobilizing Type-Strain Members of the Archaeal Family Sulfolobaceae: Acidianus brierleyi DSM-1651T, Acidianus sulfidivorans DSM-18786T, Metallosphaera hakonensis DSM-7519T, and Metallosphaera prunae DSM-10039T.</title>
        <authorList>
            <person name="Counts J.A."/>
            <person name="Kelly R.M."/>
        </authorList>
    </citation>
    <scope>NUCLEOTIDE SEQUENCE [LARGE SCALE GENOMIC DNA]</scope>
    <source>
        <strain evidence="1 2">HO1-1</strain>
    </source>
</reference>
<dbReference type="InterPro" id="IPR010419">
    <property type="entry name" value="CO_DH_gsu"/>
</dbReference>
<reference evidence="2" key="3">
    <citation type="submission" date="2020-03" db="EMBL/GenBank/DDBJ databases">
        <title>Sequencing and Assembly of Multiple Reported Metal-Biooxidizing Members of the Extremely Thermoacidophilic Archaeal Family Sulfolobaceae.</title>
        <authorList>
            <person name="Counts J.A."/>
            <person name="Kelly R.M."/>
        </authorList>
    </citation>
    <scope>NUCLEOTIDE SEQUENCE [LARGE SCALE GENOMIC DNA]</scope>
    <source>
        <strain evidence="2">HO1-1</strain>
    </source>
</reference>
<dbReference type="GeneID" id="36834266"/>
<name>A0A2U9IS06_9CREN</name>
<reference evidence="2" key="2">
    <citation type="submission" date="2020-03" db="EMBL/GenBank/DDBJ databases">
        <title>Complete Genome Sequences of Extremely Thermoacidophilic, Metal-Mobilizing Type-Strain Members of the Archaeal Family Sulfolobaceae: Acidianus brierleyi DSM-1651T, Acidianus sulfidivorans DSM-18786T, Metallosphaera hakonensis DSM-7519T, and Metallosphaera prunae DSM-10039T.</title>
        <authorList>
            <person name="Counts J.A."/>
            <person name="Kelly R.M."/>
        </authorList>
    </citation>
    <scope>NUCLEOTIDE SEQUENCE [LARGE SCALE GENOMIC DNA]</scope>
    <source>
        <strain evidence="2">HO1-1</strain>
    </source>
</reference>
<accession>A0A2U9IS06</accession>
<dbReference type="KEGG" id="mhk:DFR87_02950"/>